<comment type="caution">
    <text evidence="1">The sequence shown here is derived from an EMBL/GenBank/DDBJ whole genome shotgun (WGS) entry which is preliminary data.</text>
</comment>
<dbReference type="AlphaFoldDB" id="A0A940PD11"/>
<protein>
    <submittedName>
        <fullName evidence="1">Uncharacterized protein</fullName>
    </submittedName>
</protein>
<organism evidence="1 2">
    <name type="scientific">Vagococcus allomyrinae</name>
    <dbReference type="NCBI Taxonomy" id="2794353"/>
    <lineage>
        <taxon>Bacteria</taxon>
        <taxon>Bacillati</taxon>
        <taxon>Bacillota</taxon>
        <taxon>Bacilli</taxon>
        <taxon>Lactobacillales</taxon>
        <taxon>Enterococcaceae</taxon>
        <taxon>Vagococcus</taxon>
    </lineage>
</organism>
<proteinExistence type="predicted"/>
<keyword evidence="2" id="KW-1185">Reference proteome</keyword>
<accession>A0A940PD11</accession>
<feature type="non-terminal residue" evidence="1">
    <location>
        <position position="66"/>
    </location>
</feature>
<dbReference type="Proteomes" id="UP000674938">
    <property type="component" value="Unassembled WGS sequence"/>
</dbReference>
<reference evidence="1" key="1">
    <citation type="submission" date="2020-12" db="EMBL/GenBank/DDBJ databases">
        <title>Vagococcus allomyrinae sp. nov. and Enterococcus lavae sp. nov., isolated from the larvae of Allomyrina dichotoma.</title>
        <authorList>
            <person name="Lee S.D."/>
        </authorList>
    </citation>
    <scope>NUCLEOTIDE SEQUENCE</scope>
    <source>
        <strain evidence="1">BWB3-3</strain>
    </source>
</reference>
<evidence type="ECO:0000313" key="2">
    <source>
        <dbReference type="Proteomes" id="UP000674938"/>
    </source>
</evidence>
<gene>
    <name evidence="1" type="ORF">I6N95_14955</name>
</gene>
<dbReference type="RefSeq" id="WP_209529371.1">
    <property type="nucleotide sequence ID" value="NZ_JAEEGA010000009.1"/>
</dbReference>
<evidence type="ECO:0000313" key="1">
    <source>
        <dbReference type="EMBL" id="MBP1042317.1"/>
    </source>
</evidence>
<name>A0A940PD11_9ENTE</name>
<sequence>MKKKISILIGVLVALILLGKTVISSAETSLLTKKDWQLEDQSINRIEVLNSPQELVVAIKQSQEMT</sequence>
<dbReference type="EMBL" id="JAEEGA010000009">
    <property type="protein sequence ID" value="MBP1042317.1"/>
    <property type="molecule type" value="Genomic_DNA"/>
</dbReference>